<evidence type="ECO:0000313" key="7">
    <source>
        <dbReference type="Proteomes" id="UP000533080"/>
    </source>
</evidence>
<feature type="chain" id="PRO_5030888669" evidence="5">
    <location>
        <begin position="27"/>
        <end position="309"/>
    </location>
</feature>
<dbReference type="GO" id="GO:0046872">
    <property type="term" value="F:metal ion binding"/>
    <property type="evidence" value="ECO:0007669"/>
    <property type="project" value="InterPro"/>
</dbReference>
<comment type="caution">
    <text evidence="6">The sequence shown here is derived from an EMBL/GenBank/DDBJ whole genome shotgun (WGS) entry which is preliminary data.</text>
</comment>
<evidence type="ECO:0000256" key="3">
    <source>
        <dbReference type="ARBA" id="ARBA00022729"/>
    </source>
</evidence>
<accession>A0A7Y4MUR9</accession>
<keyword evidence="3 5" id="KW-0732">Signal</keyword>
<dbReference type="EMBL" id="JABFNT010000103">
    <property type="protein sequence ID" value="NOJ81868.1"/>
    <property type="molecule type" value="Genomic_DNA"/>
</dbReference>
<dbReference type="PRINTS" id="PR00690">
    <property type="entry name" value="ADHESNFAMILY"/>
</dbReference>
<dbReference type="Pfam" id="PF01297">
    <property type="entry name" value="ZnuA"/>
    <property type="match status" value="1"/>
</dbReference>
<keyword evidence="2 4" id="KW-0813">Transport</keyword>
<dbReference type="InterPro" id="IPR006127">
    <property type="entry name" value="ZnuA-like"/>
</dbReference>
<proteinExistence type="inferred from homology"/>
<dbReference type="RefSeq" id="WP_171443838.1">
    <property type="nucleotide sequence ID" value="NZ_JABFNS010000104.1"/>
</dbReference>
<gene>
    <name evidence="6" type="ORF">HNV28_26650</name>
</gene>
<dbReference type="PANTHER" id="PTHR42953:SF2">
    <property type="entry name" value="ADHESION PROTEIN"/>
    <property type="match status" value="1"/>
</dbReference>
<dbReference type="AlphaFoldDB" id="A0A7Y4MUR9"/>
<dbReference type="Gene3D" id="3.40.50.1980">
    <property type="entry name" value="Nitrogenase molybdenum iron protein domain"/>
    <property type="match status" value="2"/>
</dbReference>
<dbReference type="PRINTS" id="PR00691">
    <property type="entry name" value="ADHESINB"/>
</dbReference>
<protein>
    <submittedName>
        <fullName evidence="6">Zinc ABC transporter substrate-binding protein</fullName>
    </submittedName>
</protein>
<evidence type="ECO:0000256" key="2">
    <source>
        <dbReference type="ARBA" id="ARBA00022448"/>
    </source>
</evidence>
<feature type="signal peptide" evidence="5">
    <location>
        <begin position="1"/>
        <end position="26"/>
    </location>
</feature>
<dbReference type="InterPro" id="IPR050492">
    <property type="entry name" value="Bact_metal-bind_prot9"/>
</dbReference>
<evidence type="ECO:0000256" key="5">
    <source>
        <dbReference type="SAM" id="SignalP"/>
    </source>
</evidence>
<organism evidence="6 7">
    <name type="scientific">Myxococcus xanthus</name>
    <dbReference type="NCBI Taxonomy" id="34"/>
    <lineage>
        <taxon>Bacteria</taxon>
        <taxon>Pseudomonadati</taxon>
        <taxon>Myxococcota</taxon>
        <taxon>Myxococcia</taxon>
        <taxon>Myxococcales</taxon>
        <taxon>Cystobacterineae</taxon>
        <taxon>Myxococcaceae</taxon>
        <taxon>Myxococcus</taxon>
    </lineage>
</organism>
<dbReference type="GO" id="GO:0030001">
    <property type="term" value="P:metal ion transport"/>
    <property type="evidence" value="ECO:0007669"/>
    <property type="project" value="InterPro"/>
</dbReference>
<evidence type="ECO:0000313" key="6">
    <source>
        <dbReference type="EMBL" id="NOJ81868.1"/>
    </source>
</evidence>
<dbReference type="InterPro" id="IPR006129">
    <property type="entry name" value="AdhesinB"/>
</dbReference>
<comment type="similarity">
    <text evidence="1 4">Belongs to the bacterial solute-binding protein 9 family.</text>
</comment>
<dbReference type="PANTHER" id="PTHR42953">
    <property type="entry name" value="HIGH-AFFINITY ZINC UPTAKE SYSTEM PROTEIN ZNUA-RELATED"/>
    <property type="match status" value="1"/>
</dbReference>
<evidence type="ECO:0000256" key="1">
    <source>
        <dbReference type="ARBA" id="ARBA00011028"/>
    </source>
</evidence>
<evidence type="ECO:0000256" key="4">
    <source>
        <dbReference type="RuleBase" id="RU003512"/>
    </source>
</evidence>
<dbReference type="SUPFAM" id="SSF53807">
    <property type="entry name" value="Helical backbone' metal receptor"/>
    <property type="match status" value="1"/>
</dbReference>
<dbReference type="Proteomes" id="UP000533080">
    <property type="component" value="Unassembled WGS sequence"/>
</dbReference>
<sequence>MTMRLSRLFAAVCAAFTLFVASPARADLNVVTTLPDLAALTKAVGGDHVKVQALALSSQDPHFVDAKPNLALALNRADLLIAVGLDLEIGWLPTLQVGARNPKILVGNPGYLVASQFAKLLEVPTAQVDRGQGDVHPGGNPHFLYDPRQALSVARAITDRLAQLDPKNAQAYRDNLATFTTELEKSRADWEKRLAPLRGQPVIAYHRTMAYLADWLGFDTIAYLEPKPGIPPNPSHVASVLAQGRQRKARMVLMESYYPDTTARLVASKIPAPLVTLHGGTDFKAKETYLQHINEMVERLEKGLAGKGT</sequence>
<reference evidence="6 7" key="1">
    <citation type="submission" date="2020-05" db="EMBL/GenBank/DDBJ databases">
        <authorList>
            <person name="Whitworth D."/>
        </authorList>
    </citation>
    <scope>NUCLEOTIDE SEQUENCE [LARGE SCALE GENOMIC DNA]</scope>
    <source>
        <strain evidence="6 7">AM005</strain>
    </source>
</reference>
<name>A0A7Y4MUR9_MYXXA</name>
<dbReference type="InterPro" id="IPR006128">
    <property type="entry name" value="Lipoprotein_PsaA-like"/>
</dbReference>
<dbReference type="GO" id="GO:0007155">
    <property type="term" value="P:cell adhesion"/>
    <property type="evidence" value="ECO:0007669"/>
    <property type="project" value="InterPro"/>
</dbReference>